<keyword evidence="3" id="KW-1185">Reference proteome</keyword>
<protein>
    <recommendedName>
        <fullName evidence="4">DUF883 domain-containing protein</fullName>
    </recommendedName>
</protein>
<sequence>MANTAPHTASTDLPNGSAKEKEFDKAQKHAKDAARHARASVEEAYAEARDTASDAYERARAEGRHAYETAQLRGREAVEEGRLALAERHGQIEAYVRSNPTTALLGAAGVGLVLGMILKSRR</sequence>
<feature type="compositionally biased region" description="Basic and acidic residues" evidence="1">
    <location>
        <begin position="18"/>
        <end position="46"/>
    </location>
</feature>
<dbReference type="EMBL" id="AAYA01000005">
    <property type="protein sequence ID" value="EBA08418.1"/>
    <property type="molecule type" value="Genomic_DNA"/>
</dbReference>
<comment type="caution">
    <text evidence="2">The sequence shown here is derived from an EMBL/GenBank/DDBJ whole genome shotgun (WGS) entry which is preliminary data.</text>
</comment>
<name>A3K2K9_SAGS3</name>
<reference evidence="2 3" key="1">
    <citation type="submission" date="2006-06" db="EMBL/GenBank/DDBJ databases">
        <authorList>
            <person name="Moran M.A."/>
            <person name="Ferriera S."/>
            <person name="Johnson J."/>
            <person name="Kravitz S."/>
            <person name="Beeson K."/>
            <person name="Sutton G."/>
            <person name="Rogers Y.-H."/>
            <person name="Friedman R."/>
            <person name="Frazier M."/>
            <person name="Venter J.C."/>
        </authorList>
    </citation>
    <scope>NUCLEOTIDE SEQUENCE [LARGE SCALE GENOMIC DNA]</scope>
    <source>
        <strain evidence="2 3">E-37</strain>
    </source>
</reference>
<feature type="region of interest" description="Disordered" evidence="1">
    <location>
        <begin position="1"/>
        <end position="46"/>
    </location>
</feature>
<dbReference type="AlphaFoldDB" id="A3K2K9"/>
<evidence type="ECO:0000313" key="3">
    <source>
        <dbReference type="Proteomes" id="UP000005713"/>
    </source>
</evidence>
<accession>A3K2K9</accession>
<dbReference type="Proteomes" id="UP000005713">
    <property type="component" value="Unassembled WGS sequence"/>
</dbReference>
<evidence type="ECO:0008006" key="4">
    <source>
        <dbReference type="Google" id="ProtNLM"/>
    </source>
</evidence>
<evidence type="ECO:0000313" key="2">
    <source>
        <dbReference type="EMBL" id="EBA08418.1"/>
    </source>
</evidence>
<organism evidence="2 3">
    <name type="scientific">Sagittula stellata (strain ATCC 700073 / DSM 11524 / E-37)</name>
    <dbReference type="NCBI Taxonomy" id="388399"/>
    <lineage>
        <taxon>Bacteria</taxon>
        <taxon>Pseudomonadati</taxon>
        <taxon>Pseudomonadota</taxon>
        <taxon>Alphaproteobacteria</taxon>
        <taxon>Rhodobacterales</taxon>
        <taxon>Roseobacteraceae</taxon>
        <taxon>Sagittula</taxon>
    </lineage>
</organism>
<feature type="compositionally biased region" description="Polar residues" evidence="1">
    <location>
        <begin position="1"/>
        <end position="14"/>
    </location>
</feature>
<proteinExistence type="predicted"/>
<dbReference type="OrthoDB" id="9844966at2"/>
<gene>
    <name evidence="2" type="ORF">SSE37_16438</name>
</gene>
<dbReference type="RefSeq" id="WP_005858326.1">
    <property type="nucleotide sequence ID" value="NZ_AAYA01000005.1"/>
</dbReference>
<evidence type="ECO:0000256" key="1">
    <source>
        <dbReference type="SAM" id="MobiDB-lite"/>
    </source>
</evidence>